<evidence type="ECO:0000256" key="1">
    <source>
        <dbReference type="ARBA" id="ARBA00004496"/>
    </source>
</evidence>
<keyword evidence="2" id="KW-0963">Cytoplasm</keyword>
<keyword evidence="4" id="KW-0112">Calmodulin-binding</keyword>
<accession>A0A1B8XX46</accession>
<dbReference type="CDD" id="cd23767">
    <property type="entry name" value="IQCD"/>
    <property type="match status" value="3"/>
</dbReference>
<evidence type="ECO:0000313" key="5">
    <source>
        <dbReference type="EMBL" id="OCA15208.1"/>
    </source>
</evidence>
<dbReference type="SMART" id="SM00015">
    <property type="entry name" value="IQ"/>
    <property type="match status" value="3"/>
</dbReference>
<dbReference type="Pfam" id="PF00612">
    <property type="entry name" value="IQ"/>
    <property type="match status" value="2"/>
</dbReference>
<dbReference type="AlphaFoldDB" id="A0A1B8XX46"/>
<evidence type="ECO:0000256" key="2">
    <source>
        <dbReference type="ARBA" id="ARBA00022490"/>
    </source>
</evidence>
<organism evidence="5">
    <name type="scientific">Xenopus tropicalis</name>
    <name type="common">Western clawed frog</name>
    <name type="synonym">Silurana tropicalis</name>
    <dbReference type="NCBI Taxonomy" id="8364"/>
    <lineage>
        <taxon>Eukaryota</taxon>
        <taxon>Metazoa</taxon>
        <taxon>Chordata</taxon>
        <taxon>Craniata</taxon>
        <taxon>Vertebrata</taxon>
        <taxon>Euteleostomi</taxon>
        <taxon>Amphibia</taxon>
        <taxon>Batrachia</taxon>
        <taxon>Anura</taxon>
        <taxon>Pipoidea</taxon>
        <taxon>Pipidae</taxon>
        <taxon>Xenopodinae</taxon>
        <taxon>Xenopus</taxon>
        <taxon>Silurana</taxon>
    </lineage>
</organism>
<dbReference type="GO" id="GO:0005516">
    <property type="term" value="F:calmodulin binding"/>
    <property type="evidence" value="ECO:0007669"/>
    <property type="project" value="UniProtKB-KW"/>
</dbReference>
<evidence type="ECO:0000256" key="3">
    <source>
        <dbReference type="ARBA" id="ARBA00022737"/>
    </source>
</evidence>
<comment type="subcellular location">
    <subcellularLocation>
        <location evidence="1">Cytoplasm</location>
    </subcellularLocation>
</comment>
<dbReference type="InterPro" id="IPR051185">
    <property type="entry name" value="ASPM"/>
</dbReference>
<name>A0A1B8XX46_XENTR</name>
<protein>
    <submittedName>
        <fullName evidence="5">Uncharacterized protein</fullName>
    </submittedName>
</protein>
<dbReference type="Gene3D" id="1.20.5.190">
    <property type="match status" value="1"/>
</dbReference>
<dbReference type="EMBL" id="KV460929">
    <property type="protein sequence ID" value="OCA15208.1"/>
    <property type="molecule type" value="Genomic_DNA"/>
</dbReference>
<dbReference type="PROSITE" id="PS50096">
    <property type="entry name" value="IQ"/>
    <property type="match status" value="2"/>
</dbReference>
<dbReference type="InterPro" id="IPR027417">
    <property type="entry name" value="P-loop_NTPase"/>
</dbReference>
<dbReference type="SUPFAM" id="SSF52540">
    <property type="entry name" value="P-loop containing nucleoside triphosphate hydrolases"/>
    <property type="match status" value="1"/>
</dbReference>
<keyword evidence="3" id="KW-0677">Repeat</keyword>
<reference evidence="5" key="1">
    <citation type="submission" date="2009-11" db="EMBL/GenBank/DDBJ databases">
        <authorList>
            <consortium name="US DOE Joint Genome Institute (JGI-PGF)"/>
            <person name="Ottilar R."/>
            <person name="Schmutz J."/>
            <person name="Salamov A."/>
            <person name="Cheng J.F."/>
            <person name="Lucas S."/>
            <person name="Pitluck S."/>
            <person name="Gundlach H."/>
            <person name="Guo Y."/>
            <person name="Haberer G."/>
            <person name="Nasrallah J."/>
            <person name="Mayer K.F.X."/>
            <person name="van de Peer Y."/>
            <person name="Weigel D."/>
            <person name="Grigoriev I.V."/>
        </authorList>
    </citation>
    <scope>NUCLEOTIDE SEQUENCE</scope>
    <source>
        <strain evidence="5">Nigerian</strain>
    </source>
</reference>
<sequence>MSVDLTMGNDIGQPEPHPVCCLHKHESCGPWHDSLGREKATAHLLYSEHYHVAYTRGPGVVHTGDGEAIRNAAAVVIQAHWRGYWARKRLRERNRACWAELGTTRARGPKENLAIQDQEAGIIGVRRQGHKARCRLIPPDASGGRCGRSDNRGYKPDAPLEGKAAALIQAQYRGYQARRALCQHRIVPSTKPILQNRFTQTKPDPVPARCHQGPKEPPWGCRRKDIHCQTSVPRCNEPEDLPSAVRPKMAGSATQDQGDQMNKIQVLKGVGRAPAAVTGDGMVPVQPGSCKSILKYSANAGRDKMPPGGVIMRRYSPPVLHPKKVVTFNIALPFDDASGQLRGIKLNEYDARFLWPQTLIPPMVVISPTNYPKEPLSIVSGQACGLVTNQHWAGKEWSRDDHQLLPAPMGSSGADSEAPRILPLQEEREEQICPSSREVRAAGTIQGCWRRYKAREKGKAQPRVRLQTMLWVQNDGNCSLVTELQGGAKEEEGHETFLVKVTETEDSCTGKTSRIIEITTPSAKPTLANELPPTAM</sequence>
<proteinExistence type="predicted"/>
<evidence type="ECO:0000256" key="4">
    <source>
        <dbReference type="ARBA" id="ARBA00022860"/>
    </source>
</evidence>
<dbReference type="PANTHER" id="PTHR22706">
    <property type="entry name" value="ASSEMBLY FACTOR FOR SPINDLE MICROTUBULES"/>
    <property type="match status" value="1"/>
</dbReference>
<dbReference type="InterPro" id="IPR000048">
    <property type="entry name" value="IQ_motif_EF-hand-BS"/>
</dbReference>
<dbReference type="GO" id="GO:0005737">
    <property type="term" value="C:cytoplasm"/>
    <property type="evidence" value="ECO:0007669"/>
    <property type="project" value="UniProtKB-SubCell"/>
</dbReference>
<reference evidence="5" key="2">
    <citation type="journal article" date="2010" name="Science">
        <title>The genome of the Western clawed frog Xenopus tropicalis.</title>
        <authorList>
            <person name="Hellsten U."/>
            <person name="Harland R.M."/>
            <person name="Gilchrist M.J."/>
            <person name="Hendrix D."/>
            <person name="Jurka J."/>
            <person name="Kapitonov V."/>
            <person name="Ovcharenko I."/>
            <person name="Putnam N.H."/>
            <person name="Shu S."/>
            <person name="Taher L."/>
            <person name="Blitz I.L."/>
            <person name="Blumberg B."/>
            <person name="Dichmann D.S."/>
            <person name="Dubchak I."/>
            <person name="Amaya E."/>
            <person name="Detter J.C."/>
            <person name="Fletcher R."/>
            <person name="Gerhard D.S."/>
            <person name="Goodstein D."/>
            <person name="Graves T."/>
            <person name="Grigoriev I.V."/>
            <person name="Grimwood J."/>
            <person name="Kawashima T."/>
            <person name="Lindquist E."/>
            <person name="Lucas S.M."/>
            <person name="Mead P.E."/>
            <person name="Mitros T."/>
            <person name="Ogino H."/>
            <person name="Ohta Y."/>
            <person name="Poliakov A.V."/>
            <person name="Pollet N."/>
            <person name="Robert J."/>
            <person name="Salamov A."/>
            <person name="Sater A.K."/>
            <person name="Schmutz J."/>
            <person name="Terry A."/>
            <person name="Vize P.D."/>
            <person name="Warren W.C."/>
            <person name="Wells D."/>
            <person name="Wills A."/>
            <person name="Wilson R.K."/>
            <person name="Zimmerman L.B."/>
            <person name="Zorn A.M."/>
            <person name="Grainger R."/>
            <person name="Grammer T."/>
            <person name="Khokha M.K."/>
            <person name="Richardson P.M."/>
            <person name="Rokhsar D.S."/>
        </authorList>
    </citation>
    <scope>NUCLEOTIDE SEQUENCE [LARGE SCALE GENOMIC DNA]</scope>
    <source>
        <strain evidence="5">Nigerian</strain>
    </source>
</reference>
<reference evidence="5" key="3">
    <citation type="submission" date="2016-05" db="EMBL/GenBank/DDBJ databases">
        <title>WGS assembly of Xenopus tropicalis.</title>
        <authorList>
            <person name="Sessions A."/>
            <person name="Jenkins J."/>
            <person name="Mitros T."/>
            <person name="Lyons J.T."/>
            <person name="Dichmann D.S."/>
            <person name="Robert J."/>
            <person name="Harland R.M."/>
            <person name="Rokhsar D.S."/>
        </authorList>
    </citation>
    <scope>NUCLEOTIDE SEQUENCE</scope>
    <source>
        <strain evidence="5">Nigerian</strain>
    </source>
</reference>
<dbReference type="PANTHER" id="PTHR22706:SF1">
    <property type="entry name" value="ASSEMBLY FACTOR FOR SPINDLE MICROTUBULES"/>
    <property type="match status" value="1"/>
</dbReference>
<gene>
    <name evidence="5" type="ORF">XENTR_v90030363mg</name>
</gene>